<comment type="caution">
    <text evidence="3">The sequence shown here is derived from an EMBL/GenBank/DDBJ whole genome shotgun (WGS) entry which is preliminary data.</text>
</comment>
<dbReference type="InterPro" id="IPR051448">
    <property type="entry name" value="CdaR-like_regulators"/>
</dbReference>
<keyword evidence="4" id="KW-1185">Reference proteome</keyword>
<feature type="domain" description="PucR C-terminal helix-turn-helix" evidence="2">
    <location>
        <begin position="22"/>
        <end position="79"/>
    </location>
</feature>
<feature type="region of interest" description="Disordered" evidence="1">
    <location>
        <begin position="92"/>
        <end position="113"/>
    </location>
</feature>
<name>A0ABW3AC92_9ACTN</name>
<protein>
    <submittedName>
        <fullName evidence="3">PucR family transcriptional regulator</fullName>
    </submittedName>
</protein>
<dbReference type="PANTHER" id="PTHR33744">
    <property type="entry name" value="CARBOHYDRATE DIACID REGULATOR"/>
    <property type="match status" value="1"/>
</dbReference>
<dbReference type="Pfam" id="PF13556">
    <property type="entry name" value="HTH_30"/>
    <property type="match status" value="1"/>
</dbReference>
<sequence>AEARRRLRHDVYGVLIRAGGELLETLDAFIAAGGTLESAARALFVHPNTVRYRLRRIAEVTGLSPLTARDAFALQVALAVGRLDPVVPAVPAQTLGPAAGKTSQTGDDHRRSL</sequence>
<dbReference type="EMBL" id="JBHTHM010002658">
    <property type="protein sequence ID" value="MFD0788293.1"/>
    <property type="molecule type" value="Genomic_DNA"/>
</dbReference>
<evidence type="ECO:0000313" key="4">
    <source>
        <dbReference type="Proteomes" id="UP001597053"/>
    </source>
</evidence>
<reference evidence="4" key="1">
    <citation type="journal article" date="2019" name="Int. J. Syst. Evol. Microbiol.">
        <title>The Global Catalogue of Microorganisms (GCM) 10K type strain sequencing project: providing services to taxonomists for standard genome sequencing and annotation.</title>
        <authorList>
            <consortium name="The Broad Institute Genomics Platform"/>
            <consortium name="The Broad Institute Genome Sequencing Center for Infectious Disease"/>
            <person name="Wu L."/>
            <person name="Ma J."/>
        </authorList>
    </citation>
    <scope>NUCLEOTIDE SEQUENCE [LARGE SCALE GENOMIC DNA]</scope>
    <source>
        <strain evidence="4">JCM 32148</strain>
    </source>
</reference>
<organism evidence="3 4">
    <name type="scientific">Micromonospora azadirachtae</name>
    <dbReference type="NCBI Taxonomy" id="1970735"/>
    <lineage>
        <taxon>Bacteria</taxon>
        <taxon>Bacillati</taxon>
        <taxon>Actinomycetota</taxon>
        <taxon>Actinomycetes</taxon>
        <taxon>Micromonosporales</taxon>
        <taxon>Micromonosporaceae</taxon>
        <taxon>Micromonospora</taxon>
    </lineage>
</organism>
<dbReference type="InterPro" id="IPR042070">
    <property type="entry name" value="PucR_C-HTH_sf"/>
</dbReference>
<dbReference type="Gene3D" id="1.10.10.2840">
    <property type="entry name" value="PucR C-terminal helix-turn-helix domain"/>
    <property type="match status" value="1"/>
</dbReference>
<evidence type="ECO:0000259" key="2">
    <source>
        <dbReference type="Pfam" id="PF13556"/>
    </source>
</evidence>
<feature type="non-terminal residue" evidence="3">
    <location>
        <position position="1"/>
    </location>
</feature>
<proteinExistence type="predicted"/>
<evidence type="ECO:0000256" key="1">
    <source>
        <dbReference type="SAM" id="MobiDB-lite"/>
    </source>
</evidence>
<gene>
    <name evidence="3" type="ORF">ACFQZ8_30645</name>
</gene>
<accession>A0ABW3AC92</accession>
<evidence type="ECO:0000313" key="3">
    <source>
        <dbReference type="EMBL" id="MFD0788293.1"/>
    </source>
</evidence>
<dbReference type="PANTHER" id="PTHR33744:SF7">
    <property type="entry name" value="PUCR FAMILY TRANSCRIPTIONAL REGULATOR"/>
    <property type="match status" value="1"/>
</dbReference>
<dbReference type="Proteomes" id="UP001597053">
    <property type="component" value="Unassembled WGS sequence"/>
</dbReference>
<dbReference type="InterPro" id="IPR025736">
    <property type="entry name" value="PucR_C-HTH_dom"/>
</dbReference>